<reference evidence="2" key="1">
    <citation type="submission" date="2021-03" db="EMBL/GenBank/DDBJ databases">
        <authorList>
            <person name="Sun Q."/>
        </authorList>
    </citation>
    <scope>NUCLEOTIDE SEQUENCE</scope>
    <source>
        <strain evidence="2">CCM 8862</strain>
    </source>
</reference>
<evidence type="ECO:0000313" key="2">
    <source>
        <dbReference type="EMBL" id="MBN9644852.1"/>
    </source>
</evidence>
<dbReference type="InterPro" id="IPR011004">
    <property type="entry name" value="Trimer_LpxA-like_sf"/>
</dbReference>
<accession>A0A939E3P0</accession>
<dbReference type="RefSeq" id="WP_207279314.1">
    <property type="nucleotide sequence ID" value="NZ_JAFLEQ010000016.1"/>
</dbReference>
<dbReference type="Proteomes" id="UP000664332">
    <property type="component" value="Unassembled WGS sequence"/>
</dbReference>
<dbReference type="EMBL" id="JAFLEQ010000016">
    <property type="protein sequence ID" value="MBN9644852.1"/>
    <property type="molecule type" value="Genomic_DNA"/>
</dbReference>
<dbReference type="AlphaFoldDB" id="A0A939E3P0"/>
<gene>
    <name evidence="2" type="ORF">JZY06_09555</name>
</gene>
<evidence type="ECO:0000313" key="3">
    <source>
        <dbReference type="Proteomes" id="UP000664332"/>
    </source>
</evidence>
<dbReference type="Gene3D" id="2.160.10.10">
    <property type="entry name" value="Hexapeptide repeat proteins"/>
    <property type="match status" value="1"/>
</dbReference>
<organism evidence="2 3">
    <name type="scientific">Corynebacterium mendelii</name>
    <dbReference type="NCBI Taxonomy" id="2765362"/>
    <lineage>
        <taxon>Bacteria</taxon>
        <taxon>Bacillati</taxon>
        <taxon>Actinomycetota</taxon>
        <taxon>Actinomycetes</taxon>
        <taxon>Mycobacteriales</taxon>
        <taxon>Corynebacteriaceae</taxon>
        <taxon>Corynebacterium</taxon>
    </lineage>
</organism>
<feature type="domain" description="2,3,4,5-tetrahydropyridine-2,6-dicarboxylate N-succinyltransferase middle" evidence="1">
    <location>
        <begin position="112"/>
        <end position="151"/>
    </location>
</feature>
<dbReference type="InterPro" id="IPR032784">
    <property type="entry name" value="THDPS_M"/>
</dbReference>
<name>A0A939E3P0_9CORY</name>
<comment type="caution">
    <text evidence="2">The sequence shown here is derived from an EMBL/GenBank/DDBJ whole genome shotgun (WGS) entry which is preliminary data.</text>
</comment>
<dbReference type="Gene3D" id="3.30.70.2010">
    <property type="match status" value="1"/>
</dbReference>
<proteinExistence type="predicted"/>
<evidence type="ECO:0000259" key="1">
    <source>
        <dbReference type="Pfam" id="PF14789"/>
    </source>
</evidence>
<dbReference type="Pfam" id="PF14789">
    <property type="entry name" value="THDPS_M"/>
    <property type="match status" value="1"/>
</dbReference>
<dbReference type="InterPro" id="IPR038361">
    <property type="entry name" value="THDPS_M_sf"/>
</dbReference>
<dbReference type="SUPFAM" id="SSF51161">
    <property type="entry name" value="Trimeric LpxA-like enzymes"/>
    <property type="match status" value="1"/>
</dbReference>
<keyword evidence="3" id="KW-1185">Reference proteome</keyword>
<sequence>MTTTGASGTGIANIAMDGTVLDTWFPHPELTVTDTVESATHRLGAAHLPPKMLSLVRLDEDRMVEQVAVRTTIADLSEPPRDAHDVYLRLHLLSHRMVRPNQINLDGLFDHLANVVWTNKGPCLPDNFEFVRTSLKSRGLIHVYGVDVLPRMVDYVVPTGVYIALAERVRLGAYLAPGTYVRREGFVSFNAGTLGQAVVEGRLSSGVVLGPGCNVDLSSAVMGRETIGGSRPPLAIGNDCYFGVGAKIIGLPLGSHCRIGDDVTLRPTTTIRLSPSNELVKASMIAGQDNWHIDRVPGHTEPVATRAGR</sequence>
<dbReference type="Gene3D" id="3.30.60.70">
    <property type="entry name" value="Trimeric LpxA-like enzymes"/>
    <property type="match status" value="1"/>
</dbReference>
<protein>
    <submittedName>
        <fullName evidence="2">Succinyltransferase</fullName>
    </submittedName>
</protein>